<organism evidence="1 2">
    <name type="scientific">Aliikangiella marina</name>
    <dbReference type="NCBI Taxonomy" id="1712262"/>
    <lineage>
        <taxon>Bacteria</taxon>
        <taxon>Pseudomonadati</taxon>
        <taxon>Pseudomonadota</taxon>
        <taxon>Gammaproteobacteria</taxon>
        <taxon>Oceanospirillales</taxon>
        <taxon>Pleioneaceae</taxon>
        <taxon>Aliikangiella</taxon>
    </lineage>
</organism>
<dbReference type="EMBL" id="VIKR01000001">
    <property type="protein sequence ID" value="TQV76657.1"/>
    <property type="molecule type" value="Genomic_DNA"/>
</dbReference>
<keyword evidence="2" id="KW-1185">Reference proteome</keyword>
<accession>A0A545THF3</accession>
<sequence>MGICNHQDISHLWDHVKCKHCGSVRTDSGWGLAKNQWFDSLEHAKFYQENGRLPENPKSDTEIIRRIIERGMKRAQERSDSEFIDIFQHLKDELERVKN</sequence>
<reference evidence="1 2" key="1">
    <citation type="submission" date="2019-06" db="EMBL/GenBank/DDBJ databases">
        <title>Draft genome of Aliikangiella marina GYP-15.</title>
        <authorList>
            <person name="Wang G."/>
        </authorList>
    </citation>
    <scope>NUCLEOTIDE SEQUENCE [LARGE SCALE GENOMIC DNA]</scope>
    <source>
        <strain evidence="1 2">GYP-15</strain>
    </source>
</reference>
<name>A0A545THF3_9GAMM</name>
<dbReference type="Proteomes" id="UP000317839">
    <property type="component" value="Unassembled WGS sequence"/>
</dbReference>
<evidence type="ECO:0000313" key="1">
    <source>
        <dbReference type="EMBL" id="TQV76657.1"/>
    </source>
</evidence>
<proteinExistence type="predicted"/>
<dbReference type="RefSeq" id="WP_142888017.1">
    <property type="nucleotide sequence ID" value="NZ_VIKR01000001.1"/>
</dbReference>
<comment type="caution">
    <text evidence="1">The sequence shown here is derived from an EMBL/GenBank/DDBJ whole genome shotgun (WGS) entry which is preliminary data.</text>
</comment>
<dbReference type="AlphaFoldDB" id="A0A545THF3"/>
<protein>
    <submittedName>
        <fullName evidence="1">Uncharacterized protein</fullName>
    </submittedName>
</protein>
<evidence type="ECO:0000313" key="2">
    <source>
        <dbReference type="Proteomes" id="UP000317839"/>
    </source>
</evidence>
<gene>
    <name evidence="1" type="ORF">FLL45_01475</name>
</gene>